<comment type="caution">
    <text evidence="2">The sequence shown here is derived from an EMBL/GenBank/DDBJ whole genome shotgun (WGS) entry which is preliminary data.</text>
</comment>
<dbReference type="AlphaFoldDB" id="A0AB36FW95"/>
<dbReference type="Proteomes" id="UP000095392">
    <property type="component" value="Unassembled WGS sequence"/>
</dbReference>
<gene>
    <name evidence="2" type="ORF">BFV95_0517</name>
</gene>
<feature type="transmembrane region" description="Helical" evidence="1">
    <location>
        <begin position="18"/>
        <end position="35"/>
    </location>
</feature>
<proteinExistence type="predicted"/>
<dbReference type="RefSeq" id="WP_069943672.1">
    <property type="nucleotide sequence ID" value="NZ_MIPW01000006.1"/>
</dbReference>
<keyword evidence="1" id="KW-0472">Membrane</keyword>
<keyword evidence="1" id="KW-1133">Transmembrane helix</keyword>
<evidence type="ECO:0000313" key="2">
    <source>
        <dbReference type="EMBL" id="OES33236.1"/>
    </source>
</evidence>
<name>A0AB36FW95_ALTMA</name>
<keyword evidence="3" id="KW-1185">Reference proteome</keyword>
<evidence type="ECO:0000256" key="1">
    <source>
        <dbReference type="SAM" id="Phobius"/>
    </source>
</evidence>
<evidence type="ECO:0000313" key="3">
    <source>
        <dbReference type="Proteomes" id="UP000095392"/>
    </source>
</evidence>
<dbReference type="EMBL" id="MIPY01000008">
    <property type="protein sequence ID" value="OES33236.1"/>
    <property type="molecule type" value="Genomic_DNA"/>
</dbReference>
<organism evidence="2 3">
    <name type="scientific">Alteromonas macleodii</name>
    <name type="common">Pseudoalteromonas macleodii</name>
    <dbReference type="NCBI Taxonomy" id="28108"/>
    <lineage>
        <taxon>Bacteria</taxon>
        <taxon>Pseudomonadati</taxon>
        <taxon>Pseudomonadota</taxon>
        <taxon>Gammaproteobacteria</taxon>
        <taxon>Alteromonadales</taxon>
        <taxon>Alteromonadaceae</taxon>
        <taxon>Alteromonas/Salinimonas group</taxon>
        <taxon>Alteromonas</taxon>
    </lineage>
</organism>
<accession>A0AB36FW95</accession>
<protein>
    <submittedName>
        <fullName evidence="2">Uncharacterized protein</fullName>
    </submittedName>
</protein>
<keyword evidence="1" id="KW-0812">Transmembrane</keyword>
<reference evidence="2 3" key="1">
    <citation type="submission" date="2016-09" db="EMBL/GenBank/DDBJ databases">
        <title>Draft Genome Sequence of four Alteromonas macleodii strains isolated from copper coupons and grown long-term at elevated copper levels.</title>
        <authorList>
            <person name="Cusick K."/>
            <person name="Dale J."/>
            <person name="Little B."/>
            <person name="Biffinger J."/>
        </authorList>
    </citation>
    <scope>NUCLEOTIDE SEQUENCE [LARGE SCALE GENOMIC DNA]</scope>
    <source>
        <strain evidence="2 3">KCP01</strain>
    </source>
</reference>
<sequence>MVYRVKWKELARHMVKQLFIILSVGFMIIMCIRLFSVSFDIEETFKHVSLIQLPLMFLAIFLFSLFFGVTIGYLFKCSYVTIENNEISGRNYWLLKRRFKMNEIEKTFTFNSNGMPVVVVDAGKKGQIFVPIHIEDSEELFQQLDRYA</sequence>
<feature type="transmembrane region" description="Helical" evidence="1">
    <location>
        <begin position="55"/>
        <end position="75"/>
    </location>
</feature>